<comment type="caution">
    <text evidence="3">The sequence shown here is derived from an EMBL/GenBank/DDBJ whole genome shotgun (WGS) entry which is preliminary data.</text>
</comment>
<keyword evidence="1" id="KW-0677">Repeat</keyword>
<dbReference type="Gene3D" id="2.60.40.10">
    <property type="entry name" value="Immunoglobulins"/>
    <property type="match status" value="5"/>
</dbReference>
<gene>
    <name evidence="3" type="ORF">KK060_19155</name>
</gene>
<dbReference type="CDD" id="cd00063">
    <property type="entry name" value="FN3"/>
    <property type="match status" value="1"/>
</dbReference>
<dbReference type="PANTHER" id="PTHR13817:SF173">
    <property type="entry name" value="FRAZZLED"/>
    <property type="match status" value="1"/>
</dbReference>
<feature type="domain" description="Fibronectin type-III" evidence="2">
    <location>
        <begin position="489"/>
        <end position="586"/>
    </location>
</feature>
<evidence type="ECO:0000313" key="4">
    <source>
        <dbReference type="Proteomes" id="UP000772618"/>
    </source>
</evidence>
<dbReference type="InterPro" id="IPR036116">
    <property type="entry name" value="FN3_sf"/>
</dbReference>
<dbReference type="PANTHER" id="PTHR13817">
    <property type="entry name" value="TITIN"/>
    <property type="match status" value="1"/>
</dbReference>
<dbReference type="PROSITE" id="PS50853">
    <property type="entry name" value="FN3"/>
    <property type="match status" value="2"/>
</dbReference>
<accession>A0ABS5VVF4</accession>
<name>A0ABS5VVF4_9BACT</name>
<reference evidence="3 4" key="1">
    <citation type="submission" date="2021-05" db="EMBL/GenBank/DDBJ databases">
        <title>A Polyphasic approach of four new species of the genus Ohtaekwangia: Ohtaekwangia histidinii sp. nov., Ohtaekwangia cretensis sp. nov., Ohtaekwangia indiensis sp. nov., Ohtaekwangia reichenbachii sp. nov. from diverse environment.</title>
        <authorList>
            <person name="Octaviana S."/>
        </authorList>
    </citation>
    <scope>NUCLEOTIDE SEQUENCE [LARGE SCALE GENOMIC DNA]</scope>
    <source>
        <strain evidence="3 4">PWU20</strain>
    </source>
</reference>
<feature type="domain" description="Fibronectin type-III" evidence="2">
    <location>
        <begin position="292"/>
        <end position="392"/>
    </location>
</feature>
<dbReference type="InterPro" id="IPR013783">
    <property type="entry name" value="Ig-like_fold"/>
</dbReference>
<evidence type="ECO:0000259" key="2">
    <source>
        <dbReference type="PROSITE" id="PS50853"/>
    </source>
</evidence>
<dbReference type="SUPFAM" id="SSF49265">
    <property type="entry name" value="Fibronectin type III"/>
    <property type="match status" value="3"/>
</dbReference>
<dbReference type="InterPro" id="IPR003961">
    <property type="entry name" value="FN3_dom"/>
</dbReference>
<dbReference type="SMART" id="SM00060">
    <property type="entry name" value="FN3"/>
    <property type="match status" value="4"/>
</dbReference>
<proteinExistence type="predicted"/>
<evidence type="ECO:0000313" key="3">
    <source>
        <dbReference type="EMBL" id="MBT1705417.1"/>
    </source>
</evidence>
<dbReference type="RefSeq" id="WP_254155364.1">
    <property type="nucleotide sequence ID" value="NZ_JAHESD010000055.1"/>
</dbReference>
<dbReference type="EMBL" id="JAHESD010000055">
    <property type="protein sequence ID" value="MBT1705417.1"/>
    <property type="molecule type" value="Genomic_DNA"/>
</dbReference>
<dbReference type="InterPro" id="IPR050964">
    <property type="entry name" value="Striated_Muscle_Regulatory"/>
</dbReference>
<evidence type="ECO:0000256" key="1">
    <source>
        <dbReference type="ARBA" id="ARBA00022737"/>
    </source>
</evidence>
<organism evidence="3 4">
    <name type="scientific">Chryseosolibacter indicus</name>
    <dbReference type="NCBI Taxonomy" id="2782351"/>
    <lineage>
        <taxon>Bacteria</taxon>
        <taxon>Pseudomonadati</taxon>
        <taxon>Bacteroidota</taxon>
        <taxon>Cytophagia</taxon>
        <taxon>Cytophagales</taxon>
        <taxon>Chryseotaleaceae</taxon>
        <taxon>Chryseosolibacter</taxon>
    </lineage>
</organism>
<dbReference type="Proteomes" id="UP000772618">
    <property type="component" value="Unassembled WGS sequence"/>
</dbReference>
<protein>
    <recommendedName>
        <fullName evidence="2">Fibronectin type-III domain-containing protein</fullName>
    </recommendedName>
</protein>
<sequence length="675" mass="76713">MSIKVKAQGKVVSVHEEIGVIARPSQDSIVLRWAPLTISNWLLGNQYGYMIERFTVVRKEKVVRPADRLQLTSMPMKPLPEDKWEQFIDNKYGMIAAQALYGEEFQLTIEQADVMQIVNKAKENEQRFSIALFCADMSPIIAKAQGLYISDKQIEKDVKYLYRISVFTPFDTIRGSVFIDTSEKYILPALKGVTAETKGNVVTLRWNQLDYAGYYTSYVIERSEDGAVFVPINDLPGVTLSNSRSGESKYQYAVDSLSFLGREFHYRVRGITPFGELGPISNIVSVKGNKQVSTNPFIKEAVSEDNKTVNIQWEFPEEQNDALHGFEIMRAPSDKGPYKRIHHDLVSPSSRFFKDLQPEQVNYYRVDAKTLDSRTISSMSYLAMLVDSIPPSAPEGLKGKIDDQGVVRIKWNQNTEGDIYGYRIYRSYYQSEEFAQVTTEPLRDTSYIDQVQLKSLNEKVHYRILAIDRNQNQSVLSAILSLSLPDKVPPMPPVWFPVLSEKEGVTLRWTPSGSTDVMKYEVYKRGTQGQWMRVGSRTSGTDSLYHFQDHTMTTSDVQYYTVIAIDEAGLESPPAPVVTGFKLPQPKPSVDVKAPLVDRENKKIVLKWNYNEKDVVAYRVYRKMNDGDMQLYKTVKVKEFVDQEISPGSSYGYQVVAVFVKGALSGMGKMVEVEF</sequence>
<keyword evidence="4" id="KW-1185">Reference proteome</keyword>